<dbReference type="InterPro" id="IPR014720">
    <property type="entry name" value="dsRBD_dom"/>
</dbReference>
<dbReference type="Gene3D" id="3.30.160.20">
    <property type="match status" value="1"/>
</dbReference>
<dbReference type="EMBL" id="ML213507">
    <property type="protein sequence ID" value="TFK53660.1"/>
    <property type="molecule type" value="Genomic_DNA"/>
</dbReference>
<dbReference type="PROSITE" id="PS50137">
    <property type="entry name" value="DS_RBD"/>
    <property type="match status" value="1"/>
</dbReference>
<name>A0A5C3N8L4_9AGAM</name>
<organism evidence="3 4">
    <name type="scientific">Heliocybe sulcata</name>
    <dbReference type="NCBI Taxonomy" id="5364"/>
    <lineage>
        <taxon>Eukaryota</taxon>
        <taxon>Fungi</taxon>
        <taxon>Dikarya</taxon>
        <taxon>Basidiomycota</taxon>
        <taxon>Agaricomycotina</taxon>
        <taxon>Agaricomycetes</taxon>
        <taxon>Gloeophyllales</taxon>
        <taxon>Gloeophyllaceae</taxon>
        <taxon>Heliocybe</taxon>
    </lineage>
</organism>
<dbReference type="Pfam" id="PF00035">
    <property type="entry name" value="dsrm"/>
    <property type="match status" value="1"/>
</dbReference>
<keyword evidence="1" id="KW-0694">RNA-binding</keyword>
<protein>
    <recommendedName>
        <fullName evidence="2">DRBM domain-containing protein</fullName>
    </recommendedName>
</protein>
<reference evidence="3 4" key="1">
    <citation type="journal article" date="2019" name="Nat. Ecol. Evol.">
        <title>Megaphylogeny resolves global patterns of mushroom evolution.</title>
        <authorList>
            <person name="Varga T."/>
            <person name="Krizsan K."/>
            <person name="Foldi C."/>
            <person name="Dima B."/>
            <person name="Sanchez-Garcia M."/>
            <person name="Sanchez-Ramirez S."/>
            <person name="Szollosi G.J."/>
            <person name="Szarkandi J.G."/>
            <person name="Papp V."/>
            <person name="Albert L."/>
            <person name="Andreopoulos W."/>
            <person name="Angelini C."/>
            <person name="Antonin V."/>
            <person name="Barry K.W."/>
            <person name="Bougher N.L."/>
            <person name="Buchanan P."/>
            <person name="Buyck B."/>
            <person name="Bense V."/>
            <person name="Catcheside P."/>
            <person name="Chovatia M."/>
            <person name="Cooper J."/>
            <person name="Damon W."/>
            <person name="Desjardin D."/>
            <person name="Finy P."/>
            <person name="Geml J."/>
            <person name="Haridas S."/>
            <person name="Hughes K."/>
            <person name="Justo A."/>
            <person name="Karasinski D."/>
            <person name="Kautmanova I."/>
            <person name="Kiss B."/>
            <person name="Kocsube S."/>
            <person name="Kotiranta H."/>
            <person name="LaButti K.M."/>
            <person name="Lechner B.E."/>
            <person name="Liimatainen K."/>
            <person name="Lipzen A."/>
            <person name="Lukacs Z."/>
            <person name="Mihaltcheva S."/>
            <person name="Morgado L.N."/>
            <person name="Niskanen T."/>
            <person name="Noordeloos M.E."/>
            <person name="Ohm R.A."/>
            <person name="Ortiz-Santana B."/>
            <person name="Ovrebo C."/>
            <person name="Racz N."/>
            <person name="Riley R."/>
            <person name="Savchenko A."/>
            <person name="Shiryaev A."/>
            <person name="Soop K."/>
            <person name="Spirin V."/>
            <person name="Szebenyi C."/>
            <person name="Tomsovsky M."/>
            <person name="Tulloss R.E."/>
            <person name="Uehling J."/>
            <person name="Grigoriev I.V."/>
            <person name="Vagvolgyi C."/>
            <person name="Papp T."/>
            <person name="Martin F.M."/>
            <person name="Miettinen O."/>
            <person name="Hibbett D.S."/>
            <person name="Nagy L.G."/>
        </authorList>
    </citation>
    <scope>NUCLEOTIDE SEQUENCE [LARGE SCALE GENOMIC DNA]</scope>
    <source>
        <strain evidence="3 4">OMC1185</strain>
    </source>
</reference>
<evidence type="ECO:0000256" key="1">
    <source>
        <dbReference type="PROSITE-ProRule" id="PRU00266"/>
    </source>
</evidence>
<feature type="domain" description="DRBM" evidence="2">
    <location>
        <begin position="1"/>
        <end position="67"/>
    </location>
</feature>
<keyword evidence="4" id="KW-1185">Reference proteome</keyword>
<sequence length="74" mass="8089">MRLNNVLASILKTRKLTWDDDCRGPLHAPTWTSIAYLNNVEWGRGTGPNRGAAREEAAKTVLEALVADGLISNV</sequence>
<dbReference type="OrthoDB" id="112668at2759"/>
<evidence type="ECO:0000313" key="4">
    <source>
        <dbReference type="Proteomes" id="UP000305948"/>
    </source>
</evidence>
<accession>A0A5C3N8L4</accession>
<gene>
    <name evidence="3" type="ORF">OE88DRAFT_1733552</name>
</gene>
<dbReference type="SUPFAM" id="SSF54768">
    <property type="entry name" value="dsRNA-binding domain-like"/>
    <property type="match status" value="1"/>
</dbReference>
<proteinExistence type="predicted"/>
<evidence type="ECO:0000313" key="3">
    <source>
        <dbReference type="EMBL" id="TFK53660.1"/>
    </source>
</evidence>
<dbReference type="AlphaFoldDB" id="A0A5C3N8L4"/>
<dbReference type="GO" id="GO:0003723">
    <property type="term" value="F:RNA binding"/>
    <property type="evidence" value="ECO:0007669"/>
    <property type="project" value="UniProtKB-UniRule"/>
</dbReference>
<dbReference type="Proteomes" id="UP000305948">
    <property type="component" value="Unassembled WGS sequence"/>
</dbReference>
<evidence type="ECO:0000259" key="2">
    <source>
        <dbReference type="PROSITE" id="PS50137"/>
    </source>
</evidence>